<dbReference type="Proteomes" id="UP000323621">
    <property type="component" value="Unassembled WGS sequence"/>
</dbReference>
<keyword evidence="2" id="KW-1185">Reference proteome</keyword>
<sequence>MTAQEFKVLALHLEAIAPHVPERWGAIQNDKSDAKINMFRYASFEALEIALKPFDDGVKTYFKKRWFLWKCAQCDEYLFYKHTDVLKNPDRKDQNWDFEFFGEKRLQFDLKGTVIPKAIKQRLNPTESPSAEAIINFFYTKQSRGIRDNIQNRLFVIHCPFGRASDNLLRVNFQAKALIYSQYIHAVKHHDNYPFFVYKSKLVDILYLNEQTDGTVCYEFAALDRN</sequence>
<dbReference type="RefSeq" id="WP_148380739.1">
    <property type="nucleotide sequence ID" value="NZ_VSKN01000006.1"/>
</dbReference>
<comment type="caution">
    <text evidence="1">The sequence shown here is derived from an EMBL/GenBank/DDBJ whole genome shotgun (WGS) entry which is preliminary data.</text>
</comment>
<gene>
    <name evidence="1" type="ORF">ES677_06000</name>
</gene>
<protein>
    <submittedName>
        <fullName evidence="1">Uncharacterized protein</fullName>
    </submittedName>
</protein>
<proteinExistence type="predicted"/>
<evidence type="ECO:0000313" key="1">
    <source>
        <dbReference type="EMBL" id="TYC14094.1"/>
    </source>
</evidence>
<organism evidence="1 2">
    <name type="scientific">Bizionia gelidisalsuginis</name>
    <dbReference type="NCBI Taxonomy" id="291188"/>
    <lineage>
        <taxon>Bacteria</taxon>
        <taxon>Pseudomonadati</taxon>
        <taxon>Bacteroidota</taxon>
        <taxon>Flavobacteriia</taxon>
        <taxon>Flavobacteriales</taxon>
        <taxon>Flavobacteriaceae</taxon>
        <taxon>Bizionia</taxon>
    </lineage>
</organism>
<name>A0ABY3MBM4_9FLAO</name>
<evidence type="ECO:0000313" key="2">
    <source>
        <dbReference type="Proteomes" id="UP000323621"/>
    </source>
</evidence>
<dbReference type="EMBL" id="VSKN01000006">
    <property type="protein sequence ID" value="TYC14094.1"/>
    <property type="molecule type" value="Genomic_DNA"/>
</dbReference>
<accession>A0ABY3MBM4</accession>
<reference evidence="1 2" key="1">
    <citation type="submission" date="2019-08" db="EMBL/GenBank/DDBJ databases">
        <title>Genomes of Antarctic Bizionia species.</title>
        <authorList>
            <person name="Bowman J.P."/>
        </authorList>
    </citation>
    <scope>NUCLEOTIDE SEQUENCE [LARGE SCALE GENOMIC DNA]</scope>
    <source>
        <strain evidence="1 2">IC164</strain>
    </source>
</reference>